<accession>A0AAV9BDH3</accession>
<feature type="region of interest" description="Disordered" evidence="1">
    <location>
        <begin position="1"/>
        <end position="38"/>
    </location>
</feature>
<protein>
    <submittedName>
        <fullName evidence="2">Uncharacterized protein</fullName>
    </submittedName>
</protein>
<dbReference type="InterPro" id="IPR004320">
    <property type="entry name" value="BPS1_pln"/>
</dbReference>
<organism evidence="2 3">
    <name type="scientific">Acorus gramineus</name>
    <name type="common">Dwarf sweet flag</name>
    <dbReference type="NCBI Taxonomy" id="55184"/>
    <lineage>
        <taxon>Eukaryota</taxon>
        <taxon>Viridiplantae</taxon>
        <taxon>Streptophyta</taxon>
        <taxon>Embryophyta</taxon>
        <taxon>Tracheophyta</taxon>
        <taxon>Spermatophyta</taxon>
        <taxon>Magnoliopsida</taxon>
        <taxon>Liliopsida</taxon>
        <taxon>Acoraceae</taxon>
        <taxon>Acorus</taxon>
    </lineage>
</organism>
<reference evidence="2" key="2">
    <citation type="submission" date="2023-06" db="EMBL/GenBank/DDBJ databases">
        <authorList>
            <person name="Ma L."/>
            <person name="Liu K.-W."/>
            <person name="Li Z."/>
            <person name="Hsiao Y.-Y."/>
            <person name="Qi Y."/>
            <person name="Fu T."/>
            <person name="Tang G."/>
            <person name="Zhang D."/>
            <person name="Sun W.-H."/>
            <person name="Liu D.-K."/>
            <person name="Li Y."/>
            <person name="Chen G.-Z."/>
            <person name="Liu X.-D."/>
            <person name="Liao X.-Y."/>
            <person name="Jiang Y.-T."/>
            <person name="Yu X."/>
            <person name="Hao Y."/>
            <person name="Huang J."/>
            <person name="Zhao X.-W."/>
            <person name="Ke S."/>
            <person name="Chen Y.-Y."/>
            <person name="Wu W.-L."/>
            <person name="Hsu J.-L."/>
            <person name="Lin Y.-F."/>
            <person name="Huang M.-D."/>
            <person name="Li C.-Y."/>
            <person name="Huang L."/>
            <person name="Wang Z.-W."/>
            <person name="Zhao X."/>
            <person name="Zhong W.-Y."/>
            <person name="Peng D.-H."/>
            <person name="Ahmad S."/>
            <person name="Lan S."/>
            <person name="Zhang J.-S."/>
            <person name="Tsai W.-C."/>
            <person name="Van De Peer Y."/>
            <person name="Liu Z.-J."/>
        </authorList>
    </citation>
    <scope>NUCLEOTIDE SEQUENCE</scope>
    <source>
        <strain evidence="2">SCP</strain>
        <tissue evidence="2">Leaves</tissue>
    </source>
</reference>
<evidence type="ECO:0000256" key="1">
    <source>
        <dbReference type="SAM" id="MobiDB-lite"/>
    </source>
</evidence>
<dbReference type="PANTHER" id="PTHR33070:SF49">
    <property type="entry name" value="OS06G0725500 PROTEIN"/>
    <property type="match status" value="1"/>
</dbReference>
<dbReference type="GO" id="GO:0048364">
    <property type="term" value="P:root development"/>
    <property type="evidence" value="ECO:0007669"/>
    <property type="project" value="InterPro"/>
</dbReference>
<keyword evidence="3" id="KW-1185">Reference proteome</keyword>
<gene>
    <name evidence="2" type="ORF">QJS04_geneDACA009716</name>
</gene>
<dbReference type="AlphaFoldDB" id="A0AAV9BDH3"/>
<dbReference type="EMBL" id="JAUJYN010000004">
    <property type="protein sequence ID" value="KAK1274412.1"/>
    <property type="molecule type" value="Genomic_DNA"/>
</dbReference>
<name>A0AAV9BDH3_ACOGR</name>
<dbReference type="GO" id="GO:0048367">
    <property type="term" value="P:shoot system development"/>
    <property type="evidence" value="ECO:0007669"/>
    <property type="project" value="InterPro"/>
</dbReference>
<dbReference type="Pfam" id="PF03087">
    <property type="entry name" value="BPS1"/>
    <property type="match status" value="1"/>
</dbReference>
<evidence type="ECO:0000313" key="3">
    <source>
        <dbReference type="Proteomes" id="UP001179952"/>
    </source>
</evidence>
<sequence>MVSYPRSVSLPNSNPNPNPNPTTHEKSHHVRSTSLPCRSHPTISQLHHHLHSLQIWSSKPPSEPTTSAWLSQGLTSLNTLHHSLDDLLHLPRFDDLLSKRKSSGWVHNLLEDLLLFIDAYGTFRSSLMSLKELHSSAQAAMRRRHEAELGFYVKSRKKTEREVLKLLPVLRSIRRRALNAVVASDVGEVLREVVVVTVDVSVLVFEGIVTSSSLMGLKAWFGLGLCDKREIREVREVAAEDLSGVVKKMEGDVMRRVLERLVVLEDCMGKLERVSEGVFRGLINTRVSLLNVL</sequence>
<comment type="caution">
    <text evidence="2">The sequence shown here is derived from an EMBL/GenBank/DDBJ whole genome shotgun (WGS) entry which is preliminary data.</text>
</comment>
<evidence type="ECO:0000313" key="2">
    <source>
        <dbReference type="EMBL" id="KAK1274412.1"/>
    </source>
</evidence>
<dbReference type="PANTHER" id="PTHR33070">
    <property type="entry name" value="OS06G0725500 PROTEIN"/>
    <property type="match status" value="1"/>
</dbReference>
<proteinExistence type="predicted"/>
<dbReference type="Proteomes" id="UP001179952">
    <property type="component" value="Unassembled WGS sequence"/>
</dbReference>
<reference evidence="2" key="1">
    <citation type="journal article" date="2023" name="Nat. Commun.">
        <title>Diploid and tetraploid genomes of Acorus and the evolution of monocots.</title>
        <authorList>
            <person name="Ma L."/>
            <person name="Liu K.W."/>
            <person name="Li Z."/>
            <person name="Hsiao Y.Y."/>
            <person name="Qi Y."/>
            <person name="Fu T."/>
            <person name="Tang G.D."/>
            <person name="Zhang D."/>
            <person name="Sun W.H."/>
            <person name="Liu D.K."/>
            <person name="Li Y."/>
            <person name="Chen G.Z."/>
            <person name="Liu X.D."/>
            <person name="Liao X.Y."/>
            <person name="Jiang Y.T."/>
            <person name="Yu X."/>
            <person name="Hao Y."/>
            <person name="Huang J."/>
            <person name="Zhao X.W."/>
            <person name="Ke S."/>
            <person name="Chen Y.Y."/>
            <person name="Wu W.L."/>
            <person name="Hsu J.L."/>
            <person name="Lin Y.F."/>
            <person name="Huang M.D."/>
            <person name="Li C.Y."/>
            <person name="Huang L."/>
            <person name="Wang Z.W."/>
            <person name="Zhao X."/>
            <person name="Zhong W.Y."/>
            <person name="Peng D.H."/>
            <person name="Ahmad S."/>
            <person name="Lan S."/>
            <person name="Zhang J.S."/>
            <person name="Tsai W.C."/>
            <person name="Van de Peer Y."/>
            <person name="Liu Z.J."/>
        </authorList>
    </citation>
    <scope>NUCLEOTIDE SEQUENCE</scope>
    <source>
        <strain evidence="2">SCP</strain>
    </source>
</reference>